<gene>
    <name evidence="2" type="ORF">PACLA_8A014471</name>
</gene>
<dbReference type="EMBL" id="CACRXK020006624">
    <property type="protein sequence ID" value="CAB4009938.1"/>
    <property type="molecule type" value="Genomic_DNA"/>
</dbReference>
<protein>
    <submittedName>
        <fullName evidence="2">Zinc finger MYM-type 1-like</fullName>
    </submittedName>
</protein>
<keyword evidence="3" id="KW-1185">Reference proteome</keyword>
<evidence type="ECO:0000256" key="1">
    <source>
        <dbReference type="SAM" id="MobiDB-lite"/>
    </source>
</evidence>
<name>A0A6S7JCS6_PARCT</name>
<comment type="caution">
    <text evidence="2">The sequence shown here is derived from an EMBL/GenBank/DDBJ whole genome shotgun (WGS) entry which is preliminary data.</text>
</comment>
<feature type="region of interest" description="Disordered" evidence="1">
    <location>
        <begin position="137"/>
        <end position="191"/>
    </location>
</feature>
<evidence type="ECO:0000313" key="2">
    <source>
        <dbReference type="EMBL" id="CAB4009938.1"/>
    </source>
</evidence>
<dbReference type="InterPro" id="IPR012337">
    <property type="entry name" value="RNaseH-like_sf"/>
</dbReference>
<dbReference type="OrthoDB" id="10066664at2759"/>
<dbReference type="Proteomes" id="UP001152795">
    <property type="component" value="Unassembled WGS sequence"/>
</dbReference>
<feature type="compositionally biased region" description="Basic and acidic residues" evidence="1">
    <location>
        <begin position="167"/>
        <end position="177"/>
    </location>
</feature>
<sequence length="895" mass="101396">MACIKLNATLLKIDNLEEQGSVNDLVRSESSQLMPVGRRYKVKCGICGSTFNNDYTSKHCRTSHPSYNVTTLPTTVCRESNQSTLSALFASHVQEQAKSPSRSPPNDTQSDQSSDEEHQPEAPIEVEEALFRETCENDPQSEIEQQHEMTSDEEMVDKPSPEQQRNVNRDDQVDKITSESSDSSDSSIADTDIATENSTECWITCYGKLRHLTSTVGECQELLSVADNADAPNPKHLLGDLVDIVQRINVQSSSLLKMAVNELTKLDDVPYEEKSNNPLDHSPIERDPAKRRNIISDADRICLIDQGQPKLTRYPRNPNIKDKKKQCTFSSEWFKQYPYLEYSLHTDKTYCFVCQLFPQSDSRDAWIKDGQNAWDKMKSVGQKKIGKLSAHFGCSSHKAALQQLANFVDPRGHIDLLMDKARRKQMIDSAAEIERNRDAIKIMLDITRTLARQGLAMRGSSEENEGNSNFNQFVQLLSRHVPSFKRWLADAPKRPHAARYLSPKYQNEYIKLVGEDVSNRVTEEINRSAMWSVIADTTPDVSHTDQMAVVARYVCPDFGLPTERLVDIKDINDKTGDGQALAIIASLDRKCLDKNGIAFQSYDFTASMSGVFRGCQAKMQTHLERDIPYIPCTAHRIKTSVEHSCEASVPVCALFELLQELFVFVTSSTKRFDVYREKVKQSDEELLMLRNLSATRWVAREESIRAVWSSYTVVLEVLEVLTDSKYDTKTRVKAGALQDKMKSFNFLVMLMFMKNVMGKTKCLTTEVQGIEMNIIDTIESFKATITTLEHIRNDGEGLENQIQATKSVAEQHGIDPDDEYNRHHRQRKKPRRIDDHPETAANLCLVEHYRKEFFAVLDAQINAIKANLEAVTNILQLAVTLLQPPYIGPVDNTEL</sequence>
<feature type="non-terminal residue" evidence="2">
    <location>
        <position position="895"/>
    </location>
</feature>
<feature type="region of interest" description="Disordered" evidence="1">
    <location>
        <begin position="813"/>
        <end position="834"/>
    </location>
</feature>
<dbReference type="SUPFAM" id="SSF53098">
    <property type="entry name" value="Ribonuclease H-like"/>
    <property type="match status" value="1"/>
</dbReference>
<feature type="region of interest" description="Disordered" evidence="1">
    <location>
        <begin position="93"/>
        <end position="122"/>
    </location>
</feature>
<feature type="compositionally biased region" description="Basic residues" evidence="1">
    <location>
        <begin position="822"/>
        <end position="831"/>
    </location>
</feature>
<feature type="compositionally biased region" description="Basic and acidic residues" evidence="1">
    <location>
        <begin position="144"/>
        <end position="160"/>
    </location>
</feature>
<dbReference type="Pfam" id="PF14291">
    <property type="entry name" value="DUF4371"/>
    <property type="match status" value="1"/>
</dbReference>
<reference evidence="2" key="1">
    <citation type="submission" date="2020-04" db="EMBL/GenBank/DDBJ databases">
        <authorList>
            <person name="Alioto T."/>
            <person name="Alioto T."/>
            <person name="Gomez Garrido J."/>
        </authorList>
    </citation>
    <scope>NUCLEOTIDE SEQUENCE</scope>
    <source>
        <strain evidence="2">A484AB</strain>
    </source>
</reference>
<accession>A0A6S7JCS6</accession>
<dbReference type="PANTHER" id="PTHR45749">
    <property type="match status" value="1"/>
</dbReference>
<proteinExistence type="predicted"/>
<evidence type="ECO:0000313" key="3">
    <source>
        <dbReference type="Proteomes" id="UP001152795"/>
    </source>
</evidence>
<dbReference type="InterPro" id="IPR006580">
    <property type="entry name" value="Znf_TTF"/>
</dbReference>
<dbReference type="PANTHER" id="PTHR45749:SF21">
    <property type="entry name" value="DUF4371 DOMAIN-CONTAINING PROTEIN"/>
    <property type="match status" value="1"/>
</dbReference>
<feature type="compositionally biased region" description="Low complexity" evidence="1">
    <location>
        <begin position="178"/>
        <end position="191"/>
    </location>
</feature>
<dbReference type="AlphaFoldDB" id="A0A6S7JCS6"/>
<feature type="compositionally biased region" description="Polar residues" evidence="1">
    <location>
        <begin position="93"/>
        <end position="112"/>
    </location>
</feature>
<dbReference type="SMART" id="SM00597">
    <property type="entry name" value="ZnF_TTF"/>
    <property type="match status" value="1"/>
</dbReference>
<dbReference type="InterPro" id="IPR025398">
    <property type="entry name" value="DUF4371"/>
</dbReference>
<organism evidence="2 3">
    <name type="scientific">Paramuricea clavata</name>
    <name type="common">Red gorgonian</name>
    <name type="synonym">Violescent sea-whip</name>
    <dbReference type="NCBI Taxonomy" id="317549"/>
    <lineage>
        <taxon>Eukaryota</taxon>
        <taxon>Metazoa</taxon>
        <taxon>Cnidaria</taxon>
        <taxon>Anthozoa</taxon>
        <taxon>Octocorallia</taxon>
        <taxon>Malacalcyonacea</taxon>
        <taxon>Plexauridae</taxon>
        <taxon>Paramuricea</taxon>
    </lineage>
</organism>